<feature type="region of interest" description="Disordered" evidence="5">
    <location>
        <begin position="192"/>
        <end position="247"/>
    </location>
</feature>
<feature type="region of interest" description="Disordered" evidence="5">
    <location>
        <begin position="1082"/>
        <end position="1111"/>
    </location>
</feature>
<feature type="compositionally biased region" description="Low complexity" evidence="5">
    <location>
        <begin position="222"/>
        <end position="234"/>
    </location>
</feature>
<feature type="region of interest" description="Disordered" evidence="5">
    <location>
        <begin position="1398"/>
        <end position="1439"/>
    </location>
</feature>
<feature type="compositionally biased region" description="Low complexity" evidence="5">
    <location>
        <begin position="1602"/>
        <end position="1612"/>
    </location>
</feature>
<dbReference type="InterPro" id="IPR011106">
    <property type="entry name" value="MANSC_N"/>
</dbReference>
<evidence type="ECO:0000313" key="8">
    <source>
        <dbReference type="Proteomes" id="UP001249851"/>
    </source>
</evidence>
<dbReference type="GO" id="GO:0016020">
    <property type="term" value="C:membrane"/>
    <property type="evidence" value="ECO:0007669"/>
    <property type="project" value="UniProtKB-SubCell"/>
</dbReference>
<evidence type="ECO:0000313" key="7">
    <source>
        <dbReference type="EMBL" id="KAK2548227.1"/>
    </source>
</evidence>
<feature type="compositionally biased region" description="Basic residues" evidence="5">
    <location>
        <begin position="1023"/>
        <end position="1037"/>
    </location>
</feature>
<feature type="region of interest" description="Disordered" evidence="5">
    <location>
        <begin position="1140"/>
        <end position="1163"/>
    </location>
</feature>
<feature type="compositionally biased region" description="Polar residues" evidence="5">
    <location>
        <begin position="1315"/>
        <end position="1336"/>
    </location>
</feature>
<protein>
    <recommendedName>
        <fullName evidence="6">Seven cysteines N-terminal domain-containing protein</fullName>
    </recommendedName>
</protein>
<dbReference type="SMART" id="SM00765">
    <property type="entry name" value="MANEC"/>
    <property type="match status" value="2"/>
</dbReference>
<keyword evidence="8" id="KW-1185">Reference proteome</keyword>
<feature type="region of interest" description="Disordered" evidence="5">
    <location>
        <begin position="1526"/>
        <end position="1559"/>
    </location>
</feature>
<feature type="region of interest" description="Disordered" evidence="5">
    <location>
        <begin position="2075"/>
        <end position="2106"/>
    </location>
</feature>
<sequence length="2450" mass="272174">MYDRDFGTEKTSVASFPGPDVNKCKHSAILFNATLANGYQSGTFVDHGDLGTMPVCQTLCCQSNKCHVAFMAGKRCFSVHCNNQKQCQWMPASEHKFALQLSYVTSSRSIGNGAHSDEAHHSEGVVLKVEADARPIKNPEVGKKKALYSASRNLTRSVTPSSTSRTLDHLRTRNTASLMSRSSQDRRIETISSQSFHHLKAAPRKRTSVKSRSPRNYQILETQSVTQSSTQSATKASHGAQLYPSPPHLAFRPEKSVLDRQNKTTPFSKTSIKMESSVKGYARRLESKHSTEVQMTSILRLKPSPTVSYWSARNVISKMIRNGTSHSEKTAALLDDSSLCRESPIFHDVSPPNGTAVALGPAPDMRTCIDLSCDVSGDVAYMRSLQCFVITCDRPERCDPVKPDTDGIGSTKTQSAREISLVTCDSRVTVVWCRLFIGRYNKPFTGKWKSNDKSSSLSQKRGGFGSRVFASNTSQPEKSTRIPEAATSTFSKPSQSEDDTGELSELYQLLSSREVLKLGQTESFLPTPSKAVPRHQDLATMLAALAGSNNWRLSPSVLLASFSAWTTPVSSAVADEKGRKNLLVRTTKPYHTDVTTNTCQHGLVFHNYSLFYGRRAGNFTDRGEVKSMDECLRLCCGELSCKMALMLDRNCYSVACVDKFCRTFPVKVQLFKLKIAHVIRRKNDFVDRQPYSHHPPGVVSYNVTLHQHHAPPGAHDGMTGYDEMSEPIGGEKGEASNHSNSIHSKEGSVKFPYKVFEMSENEKPQNGSQKESLFVFREFDKLDTLLNLSVIHKKRALEVSNYLVDIGKATIETGMKMVQIHLSHEPQSHSDKNAVRIGRRLISAGERILSRGEKVMKAVIQPKSVKLSAVSKSLAPAVSVRVVTPVIKMISLCSHGPSHYGVTLLGGIRAGHFVGHGKVDNMRACIKMCCENPQCDLAFMVKNDCYSVICYHRNLCRSVRAQHAKKYRPQIAHVWRGAGKETETGSNDVKERARALEQHMLTRKMSSVSEPQKGRKVSAGVKSRPRSRGHGMSKTMHHYRENSEGGKAITGASKNNTNSRVKKKASLLLQHQHQQHQQNVSNTLSDTNNATDLFSSSYPKGNPSLENAINSPDNVTINVDFREKDIQRSRVKFAGIKPQPRSSTLRNAASVHHGTSPTQSLCSHTSVKHSVGLRSGLKTGKFTYIGELLDITACLKICCNYPDCDIAFMLDQSCYTVSCVSERACCSIPYHQHKYSTAAIFVTRRFNKHAHVRSSFQTSSSEDIGTEDAPILQNRAKTTRIFRKKPELISSPRGNDSIGTDNHRLKYAIEKEQTNSDTHNGSHENNTVTYESKKQPNSYENLTEKINSSGKWKHERIKIFLSGGKEVKSDDLNIKTNSRLHKQWQHYKIKINFTDEEKLKDDSSLSAHVKSDLDGKQNEKESGEESRLSKHGQISDEEARNETIVVSFQTLPRETVQSVESGLRRLATQPGKLSHQEEVLVQEEDHWKENGSETTTREMLKTKGSIKAKLATSEKKPFFRGESDFYEQAPESADQSTDSIQETEETMSGESGLMSDTSPRIRVRLGDVDKVIQGEPFYYKYEPVLGNPRMNSGRFPQAYEESGSSRSDVSGSSFLESDADFNKNEPLKDSAAQNPANGKDKGLISRNCSTVSSFYNVTFLGGSKAGNFTFVGKGLSKGECVTRCCVTLGCDATLMVLDRCFLVHCYGDNLCDVVAARNANKYKPVITFVNFTSVNALRAKANQTDESWQFDTQTMYKETGGPVREDKHEISPITRSRDLVCSFSRTFHNVSFRLGRKSGIFTHQGRANNIRVCAQRCCESHHCDVAFMISQDCFSVRCHDNKTCQTFGVDGSNFNPRMIFVGHQGQVRKNSNAMSMDSLLNQSSLHYDRSTQARTASNLLTGSLENSSKSTLHPESTSQSFHRTELSSFSITPSRSSSRSAKATTAKRTYARSSKSNLSRNFQDYPSDFVEVKTNGSEFWWQYYSPNEKLVTNSSLNTGIPGTKDDSDMSGVGFSEDLSAGSITQSRSVVETIKNASKDRQESSKPGDKSFKKSGIETVVSNSFKDDSNLTAIFMHHPPQSSSSLKNSISASEFSQPSSTPSLSSNSSLKLIANHRNLKSLKLYNGSSKESTIEIHLEDKHDDLRDVCKDAEILSGVTLKGGYYAGLFSRQDNVNSVSECASKCCRLPKCNLAFMFSKICYAVQCFSQDKCVSVKAHFASKYHPRVAYIRPFTEKSLETEFNAHASNHDVFVNSLRCSVDAPSESQYKVRAGSFIVHLASADLGDCAKLCCLTDGCEVALQENDTCYSLNCHGGLKCPEISVSKSSRSLGVIKDLFQLTRRSERLASKSCDFSQVLRNVVLRGGSHSGTFKYLSDVTDMKSCIVECCKHNVCDAALMLNDDCFLVSCHSEVLCDAVPSRSSKFQLQLAYKIKHEKRRNKNMGKHEHWYKI</sequence>
<dbReference type="Pfam" id="PF23597">
    <property type="entry name" value="KIAA0319_N"/>
    <property type="match status" value="6"/>
</dbReference>
<name>A0AAD9PSE9_ACRCE</name>
<feature type="region of interest" description="Disordered" evidence="5">
    <location>
        <begin position="448"/>
        <end position="502"/>
    </location>
</feature>
<keyword evidence="2" id="KW-0732">Signal</keyword>
<proteinExistence type="predicted"/>
<feature type="compositionally biased region" description="Basic residues" evidence="5">
    <location>
        <begin position="197"/>
        <end position="213"/>
    </location>
</feature>
<evidence type="ECO:0000256" key="1">
    <source>
        <dbReference type="ARBA" id="ARBA00004370"/>
    </source>
</evidence>
<feature type="compositionally biased region" description="Low complexity" evidence="5">
    <location>
        <begin position="1927"/>
        <end position="1954"/>
    </location>
</feature>
<feature type="compositionally biased region" description="Basic and acidic residues" evidence="5">
    <location>
        <begin position="2036"/>
        <end position="2052"/>
    </location>
</feature>
<feature type="compositionally biased region" description="Polar residues" evidence="5">
    <location>
        <begin position="1902"/>
        <end position="1921"/>
    </location>
</feature>
<comment type="subcellular location">
    <subcellularLocation>
        <location evidence="1">Membrane</location>
    </subcellularLocation>
</comment>
<reference evidence="7" key="1">
    <citation type="journal article" date="2023" name="G3 (Bethesda)">
        <title>Whole genome assembly and annotation of the endangered Caribbean coral Acropora cervicornis.</title>
        <authorList>
            <person name="Selwyn J.D."/>
            <person name="Vollmer S.V."/>
        </authorList>
    </citation>
    <scope>NUCLEOTIDE SEQUENCE</scope>
    <source>
        <strain evidence="7">K2</strain>
    </source>
</reference>
<feature type="region of interest" description="Disordered" evidence="5">
    <location>
        <begin position="1312"/>
        <end position="1336"/>
    </location>
</feature>
<feature type="domain" description="Seven cysteines N-terminal" evidence="6">
    <location>
        <begin position="2143"/>
        <end position="2222"/>
    </location>
</feature>
<keyword evidence="4" id="KW-0325">Glycoprotein</keyword>
<dbReference type="GO" id="GO:0031410">
    <property type="term" value="C:cytoplasmic vesicle"/>
    <property type="evidence" value="ECO:0007669"/>
    <property type="project" value="TreeGrafter"/>
</dbReference>
<feature type="region of interest" description="Disordered" evidence="5">
    <location>
        <begin position="2033"/>
        <end position="2052"/>
    </location>
</feature>
<feature type="domain" description="Seven cysteines N-terminal" evidence="6">
    <location>
        <begin position="1157"/>
        <end position="1238"/>
    </location>
</feature>
<evidence type="ECO:0000256" key="3">
    <source>
        <dbReference type="ARBA" id="ARBA00023136"/>
    </source>
</evidence>
<feature type="region of interest" description="Disordered" evidence="5">
    <location>
        <begin position="1902"/>
        <end position="1958"/>
    </location>
</feature>
<dbReference type="InterPro" id="IPR013980">
    <property type="entry name" value="MANSC_dom"/>
</dbReference>
<keyword evidence="3" id="KW-0472">Membrane</keyword>
<evidence type="ECO:0000259" key="6">
    <source>
        <dbReference type="SMART" id="SM00765"/>
    </source>
</evidence>
<reference evidence="7" key="2">
    <citation type="journal article" date="2023" name="Science">
        <title>Genomic signatures of disease resistance in endangered staghorn corals.</title>
        <authorList>
            <person name="Vollmer S.V."/>
            <person name="Selwyn J.D."/>
            <person name="Despard B.A."/>
            <person name="Roesel C.L."/>
        </authorList>
    </citation>
    <scope>NUCLEOTIDE SEQUENCE</scope>
    <source>
        <strain evidence="7">K2</strain>
    </source>
</reference>
<feature type="region of interest" description="Disordered" evidence="5">
    <location>
        <begin position="1003"/>
        <end position="1040"/>
    </location>
</feature>
<comment type="caution">
    <text evidence="7">The sequence shown here is derived from an EMBL/GenBank/DDBJ whole genome shotgun (WGS) entry which is preliminary data.</text>
</comment>
<dbReference type="PANTHER" id="PTHR46182">
    <property type="entry name" value="FI19480P1"/>
    <property type="match status" value="1"/>
</dbReference>
<dbReference type="Proteomes" id="UP001249851">
    <property type="component" value="Unassembled WGS sequence"/>
</dbReference>
<dbReference type="InterPro" id="IPR029865">
    <property type="entry name" value="KIAA0319-like"/>
</dbReference>
<feature type="compositionally biased region" description="Low complexity" evidence="5">
    <location>
        <begin position="2081"/>
        <end position="2106"/>
    </location>
</feature>
<accession>A0AAD9PSE9</accession>
<evidence type="ECO:0000256" key="5">
    <source>
        <dbReference type="SAM" id="MobiDB-lite"/>
    </source>
</evidence>
<gene>
    <name evidence="7" type="ORF">P5673_031630</name>
</gene>
<evidence type="ECO:0000256" key="2">
    <source>
        <dbReference type="ARBA" id="ARBA00022729"/>
    </source>
</evidence>
<dbReference type="EMBL" id="JARQWQ010000152">
    <property type="protein sequence ID" value="KAK2548227.1"/>
    <property type="molecule type" value="Genomic_DNA"/>
</dbReference>
<evidence type="ECO:0000256" key="4">
    <source>
        <dbReference type="ARBA" id="ARBA00023180"/>
    </source>
</evidence>
<feature type="region of interest" description="Disordered" evidence="5">
    <location>
        <begin position="1592"/>
        <end position="1612"/>
    </location>
</feature>
<feature type="compositionally biased region" description="Polar residues" evidence="5">
    <location>
        <begin position="1548"/>
        <end position="1558"/>
    </location>
</feature>
<organism evidence="7 8">
    <name type="scientific">Acropora cervicornis</name>
    <name type="common">Staghorn coral</name>
    <dbReference type="NCBI Taxonomy" id="6130"/>
    <lineage>
        <taxon>Eukaryota</taxon>
        <taxon>Metazoa</taxon>
        <taxon>Cnidaria</taxon>
        <taxon>Anthozoa</taxon>
        <taxon>Hexacorallia</taxon>
        <taxon>Scleractinia</taxon>
        <taxon>Astrocoeniina</taxon>
        <taxon>Acroporidae</taxon>
        <taxon>Acropora</taxon>
    </lineage>
</organism>
<dbReference type="PANTHER" id="PTHR46182:SF2">
    <property type="entry name" value="FI19480P1"/>
    <property type="match status" value="1"/>
</dbReference>
<dbReference type="GO" id="GO:0001764">
    <property type="term" value="P:neuron migration"/>
    <property type="evidence" value="ECO:0007669"/>
    <property type="project" value="TreeGrafter"/>
</dbReference>